<accession>A0AAW9KF43</accession>
<dbReference type="InterPro" id="IPR030869">
    <property type="entry name" value="MqnD"/>
</dbReference>
<evidence type="ECO:0000313" key="5">
    <source>
        <dbReference type="Proteomes" id="UP001288944"/>
    </source>
</evidence>
<comment type="pathway">
    <text evidence="1">Quinol/quinone metabolism; menaquinone biosynthesis.</text>
</comment>
<sequence>IMCHAQEMDEQVTKAHIDLYVNEFTGDLGEDGYAAITALLDRAAQEGLVPKIDPAALRW</sequence>
<protein>
    <submittedName>
        <fullName evidence="4">1,4-dihydroxy-6-naphthoate synthase</fullName>
    </submittedName>
</protein>
<keyword evidence="3" id="KW-0456">Lyase</keyword>
<evidence type="ECO:0000313" key="4">
    <source>
        <dbReference type="EMBL" id="MDZ7544046.1"/>
    </source>
</evidence>
<evidence type="ECO:0000256" key="1">
    <source>
        <dbReference type="ARBA" id="ARBA00004863"/>
    </source>
</evidence>
<evidence type="ECO:0000256" key="3">
    <source>
        <dbReference type="ARBA" id="ARBA00023239"/>
    </source>
</evidence>
<dbReference type="Pfam" id="PF02621">
    <property type="entry name" value="VitK2_biosynth"/>
    <property type="match status" value="1"/>
</dbReference>
<comment type="caution">
    <text evidence="4">The sequence shown here is derived from an EMBL/GenBank/DDBJ whole genome shotgun (WGS) entry which is preliminary data.</text>
</comment>
<keyword evidence="2" id="KW-0474">Menaquinone biosynthesis</keyword>
<dbReference type="PANTHER" id="PTHR37167:SF1">
    <property type="entry name" value="1,4-DIHYDROXY-6-NAPHTOATE SYNTHASE"/>
    <property type="match status" value="1"/>
</dbReference>
<dbReference type="InterPro" id="IPR003773">
    <property type="entry name" value="Menaquinone_biosynth"/>
</dbReference>
<dbReference type="Proteomes" id="UP001288944">
    <property type="component" value="Unassembled WGS sequence"/>
</dbReference>
<dbReference type="PANTHER" id="PTHR37167">
    <property type="entry name" value="1,4-DIHYDROXY-6-NAPHTOATE SYNTHASE"/>
    <property type="match status" value="1"/>
</dbReference>
<dbReference type="EMBL" id="WNUR01001970">
    <property type="protein sequence ID" value="MDZ7544046.1"/>
    <property type="molecule type" value="Genomic_DNA"/>
</dbReference>
<evidence type="ECO:0000256" key="2">
    <source>
        <dbReference type="ARBA" id="ARBA00022428"/>
    </source>
</evidence>
<dbReference type="AlphaFoldDB" id="A0AAW9KF43"/>
<proteinExistence type="predicted"/>
<feature type="non-terminal residue" evidence="4">
    <location>
        <position position="1"/>
    </location>
</feature>
<dbReference type="Gene3D" id="3.40.190.10">
    <property type="entry name" value="Periplasmic binding protein-like II"/>
    <property type="match status" value="1"/>
</dbReference>
<gene>
    <name evidence="4" type="ORF">GNF83_23365</name>
</gene>
<dbReference type="SUPFAM" id="SSF53850">
    <property type="entry name" value="Periplasmic binding protein-like II"/>
    <property type="match status" value="1"/>
</dbReference>
<name>A0AAW9KF43_CLOPF</name>
<organism evidence="4 5">
    <name type="scientific">Clostridium perfringens</name>
    <dbReference type="NCBI Taxonomy" id="1502"/>
    <lineage>
        <taxon>Bacteria</taxon>
        <taxon>Bacillati</taxon>
        <taxon>Bacillota</taxon>
        <taxon>Clostridia</taxon>
        <taxon>Eubacteriales</taxon>
        <taxon>Clostridiaceae</taxon>
        <taxon>Clostridium</taxon>
    </lineage>
</organism>
<dbReference type="GO" id="GO:0016829">
    <property type="term" value="F:lyase activity"/>
    <property type="evidence" value="ECO:0007669"/>
    <property type="project" value="UniProtKB-KW"/>
</dbReference>
<reference evidence="4" key="1">
    <citation type="submission" date="2019-11" db="EMBL/GenBank/DDBJ databases">
        <title>Characterization of Clostridium perfringens isolates from swine manure treated agricultural soils.</title>
        <authorList>
            <person name="Wushke S.T."/>
        </authorList>
    </citation>
    <scope>NUCLEOTIDE SEQUENCE</scope>
    <source>
        <strain evidence="4">X62</strain>
    </source>
</reference>
<dbReference type="GO" id="GO:0009234">
    <property type="term" value="P:menaquinone biosynthetic process"/>
    <property type="evidence" value="ECO:0007669"/>
    <property type="project" value="UniProtKB-KW"/>
</dbReference>